<proteinExistence type="predicted"/>
<reference evidence="1 2" key="1">
    <citation type="submission" date="2015-03" db="EMBL/GenBank/DDBJ databases">
        <title>Caedibacter varicaedens, whole genome shotgun sequence.</title>
        <authorList>
            <person name="Suzuki H."/>
            <person name="Dapper A.L."/>
            <person name="Gibson A.K."/>
            <person name="Jackson C."/>
            <person name="Lee H."/>
            <person name="Pejaver V.R."/>
            <person name="Doak T."/>
            <person name="Lynch M."/>
        </authorList>
    </citation>
    <scope>NUCLEOTIDE SEQUENCE [LARGE SCALE GENOMIC DNA]</scope>
</reference>
<sequence>MNKRFRILNTITLICGLIHSGHTCFQEHEDLKSKGSKPFISLEKTEKEMTILRLKRFFGEKHFLKSDNIQFNEKNYIWHVDNAYHSLLTERLDLHDDILSALNILDDKIHQSLDLKEKIAGFSLVISGERDISVQPFFKEDLL</sequence>
<dbReference type="STRING" id="1629334.Cva_01628"/>
<gene>
    <name evidence="1" type="ORF">Cva_01628</name>
</gene>
<keyword evidence="2" id="KW-1185">Reference proteome</keyword>
<dbReference type="Proteomes" id="UP000036771">
    <property type="component" value="Unassembled WGS sequence"/>
</dbReference>
<dbReference type="EMBL" id="BBVC01000107">
    <property type="protein sequence ID" value="GAO98958.1"/>
    <property type="molecule type" value="Genomic_DNA"/>
</dbReference>
<protein>
    <submittedName>
        <fullName evidence="1">Uncharacterized protein</fullName>
    </submittedName>
</protein>
<evidence type="ECO:0000313" key="1">
    <source>
        <dbReference type="EMBL" id="GAO98958.1"/>
    </source>
</evidence>
<organism evidence="1 2">
    <name type="scientific">Caedimonas varicaedens</name>
    <dbReference type="NCBI Taxonomy" id="1629334"/>
    <lineage>
        <taxon>Bacteria</taxon>
        <taxon>Pseudomonadati</taxon>
        <taxon>Pseudomonadota</taxon>
        <taxon>Alphaproteobacteria</taxon>
        <taxon>Holosporales</taxon>
        <taxon>Caedimonadaceae</taxon>
        <taxon>Caedimonas</taxon>
    </lineage>
</organism>
<evidence type="ECO:0000313" key="2">
    <source>
        <dbReference type="Proteomes" id="UP000036771"/>
    </source>
</evidence>
<accession>A0A0K8MFJ0</accession>
<dbReference type="AlphaFoldDB" id="A0A0K8MFJ0"/>
<comment type="caution">
    <text evidence="1">The sequence shown here is derived from an EMBL/GenBank/DDBJ whole genome shotgun (WGS) entry which is preliminary data.</text>
</comment>
<name>A0A0K8MFJ0_9PROT</name>